<keyword evidence="3" id="KW-1185">Reference proteome</keyword>
<feature type="compositionally biased region" description="Basic and acidic residues" evidence="1">
    <location>
        <begin position="1"/>
        <end position="12"/>
    </location>
</feature>
<reference evidence="2" key="1">
    <citation type="submission" date="2019-03" db="EMBL/GenBank/DDBJ databases">
        <title>Long read genome sequence of the mycoparasitic Pythium oligandrum ATCC 38472 isolated from sugarbeet rhizosphere.</title>
        <authorList>
            <person name="Gaulin E."/>
        </authorList>
    </citation>
    <scope>NUCLEOTIDE SEQUENCE</scope>
    <source>
        <strain evidence="2">ATCC 38472_TT</strain>
    </source>
</reference>
<feature type="compositionally biased region" description="Basic and acidic residues" evidence="1">
    <location>
        <begin position="203"/>
        <end position="221"/>
    </location>
</feature>
<dbReference type="Proteomes" id="UP000794436">
    <property type="component" value="Unassembled WGS sequence"/>
</dbReference>
<gene>
    <name evidence="2" type="ORF">Poli38472_003213</name>
</gene>
<accession>A0A8K1C6F2</accession>
<feature type="region of interest" description="Disordered" evidence="1">
    <location>
        <begin position="127"/>
        <end position="159"/>
    </location>
</feature>
<evidence type="ECO:0000313" key="3">
    <source>
        <dbReference type="Proteomes" id="UP000794436"/>
    </source>
</evidence>
<protein>
    <submittedName>
        <fullName evidence="2">Uncharacterized protein</fullName>
    </submittedName>
</protein>
<dbReference type="EMBL" id="SPLM01000144">
    <property type="protein sequence ID" value="TMW57288.1"/>
    <property type="molecule type" value="Genomic_DNA"/>
</dbReference>
<evidence type="ECO:0000256" key="1">
    <source>
        <dbReference type="SAM" id="MobiDB-lite"/>
    </source>
</evidence>
<sequence>MARDDDVSETPRRGRGGGYDAQMTTAQPYAVVYGAEDGANGSSGAKRKRVKKNREESEWMPPPPPPPPFAQDHAVMMNQMHVPTILQNNSHHPMMNYATANATGGTAASATTVFAEAPVIQSFAETERKRNATTQAQESGQQVSNSGKSAGRASVSQLGGALGPNATSILGLFHPDAEKARRFGTSHDSVVNGEQSSKRRRKGESNDRSTRSSRRNRDSVEGDQVHYDMLRFGVDSVKLVPQGLADRMDARMKPDFVAHIVSIHTENWLRRAGFGHNFVPEITALLTAYYPCTYPTILDEIVAAFVFKRPELCSALLKPMIEKFHKTGESASPTRYPVLESFARICNPTMLLNSRTEESHRHVTACSTLLRYLFEQNTEKFMLSPWIASCAAACGPDVLTTMWKVLIEACLQTGGPMKPRRAKWNVEDPVDQIFELLRAERQTVRRDEVGDCKLSASLLLTLVTEDYKDMLGVPFACEAFEIFFTHASVEASGSFLEKWLEAASSDRDIESAWLSIHQTLILGCSRLSVKKTHWFTKHVIHFVLSRSSLKQYHNWVKDVVLYNAALVLGGVDKSEIDEVVQTSKGESSDGSADSKSTCVGALGSNEKHSEDDVLVHLKALYDIIDSSCAGIGFIETWMDSWCSDDAKVLIPWSYVWGVSQLSLEGKVANNLRLSSFADHLIRKYLRGVILSETVDTITLARIHKVISFVLRSSHEHALPFLRVILDNFATKTQLSPKSNSQVQALVLNVTASIFAQHSSTRALIANKSSVNALSKVLQLVTQRDATGALIRKILCNGRLVRVISDFIKSAKYSEANTVLDIVVRTLRFEGEQVAVWSDPMFIQAALTLVYRVKPSTTYNSVIVIESLSRCSPKSATAVLWCILRLCTLYCCGCSPEAALIEKATIRSNAIQLADMASQALGRMKTLPSDVLLFIQQHIASCRLHEARWNYFLMQFVNRIVQPAVTNESVALVRFIISPRADIDIDIMRLQLLNTFCNMLASTSDSASWRDGAILVTSNQLRASLRDVIANSTCSTSVALAESISRSSFEVKKLLDGCGR</sequence>
<comment type="caution">
    <text evidence="2">The sequence shown here is derived from an EMBL/GenBank/DDBJ whole genome shotgun (WGS) entry which is preliminary data.</text>
</comment>
<dbReference type="AlphaFoldDB" id="A0A8K1C6F2"/>
<proteinExistence type="predicted"/>
<evidence type="ECO:0000313" key="2">
    <source>
        <dbReference type="EMBL" id="TMW57288.1"/>
    </source>
</evidence>
<organism evidence="2 3">
    <name type="scientific">Pythium oligandrum</name>
    <name type="common">Mycoparasitic fungus</name>
    <dbReference type="NCBI Taxonomy" id="41045"/>
    <lineage>
        <taxon>Eukaryota</taxon>
        <taxon>Sar</taxon>
        <taxon>Stramenopiles</taxon>
        <taxon>Oomycota</taxon>
        <taxon>Peronosporomycetes</taxon>
        <taxon>Pythiales</taxon>
        <taxon>Pythiaceae</taxon>
        <taxon>Pythium</taxon>
    </lineage>
</organism>
<name>A0A8K1C6F2_PYTOL</name>
<feature type="compositionally biased region" description="Polar residues" evidence="1">
    <location>
        <begin position="132"/>
        <end position="148"/>
    </location>
</feature>
<feature type="region of interest" description="Disordered" evidence="1">
    <location>
        <begin position="1"/>
        <end position="65"/>
    </location>
</feature>
<dbReference type="OrthoDB" id="78192at2759"/>
<feature type="region of interest" description="Disordered" evidence="1">
    <location>
        <begin position="183"/>
        <end position="221"/>
    </location>
</feature>
<feature type="compositionally biased region" description="Polar residues" evidence="1">
    <location>
        <begin position="186"/>
        <end position="195"/>
    </location>
</feature>